<dbReference type="AlphaFoldDB" id="A0AAV6GW18"/>
<keyword evidence="1" id="KW-0863">Zinc-finger</keyword>
<dbReference type="EMBL" id="JADWDJ010000007">
    <property type="protein sequence ID" value="KAG5277842.1"/>
    <property type="molecule type" value="Genomic_DNA"/>
</dbReference>
<keyword evidence="4" id="KW-1185">Reference proteome</keyword>
<proteinExistence type="predicted"/>
<evidence type="ECO:0000313" key="3">
    <source>
        <dbReference type="EMBL" id="KAG5277842.1"/>
    </source>
</evidence>
<dbReference type="PROSITE" id="PS00028">
    <property type="entry name" value="ZINC_FINGER_C2H2_1"/>
    <property type="match status" value="1"/>
</dbReference>
<accession>A0AAV6GW18</accession>
<keyword evidence="1" id="KW-0862">Zinc</keyword>
<protein>
    <recommendedName>
        <fullName evidence="2">C2H2-type domain-containing protein</fullName>
    </recommendedName>
</protein>
<organism evidence="3 4">
    <name type="scientific">Alosa alosa</name>
    <name type="common">allis shad</name>
    <dbReference type="NCBI Taxonomy" id="278164"/>
    <lineage>
        <taxon>Eukaryota</taxon>
        <taxon>Metazoa</taxon>
        <taxon>Chordata</taxon>
        <taxon>Craniata</taxon>
        <taxon>Vertebrata</taxon>
        <taxon>Euteleostomi</taxon>
        <taxon>Actinopterygii</taxon>
        <taxon>Neopterygii</taxon>
        <taxon>Teleostei</taxon>
        <taxon>Clupei</taxon>
        <taxon>Clupeiformes</taxon>
        <taxon>Clupeoidei</taxon>
        <taxon>Clupeidae</taxon>
        <taxon>Alosa</taxon>
    </lineage>
</organism>
<dbReference type="SUPFAM" id="SSF57667">
    <property type="entry name" value="beta-beta-alpha zinc fingers"/>
    <property type="match status" value="1"/>
</dbReference>
<feature type="domain" description="C2H2-type" evidence="2">
    <location>
        <begin position="119"/>
        <end position="146"/>
    </location>
</feature>
<evidence type="ECO:0000313" key="4">
    <source>
        <dbReference type="Proteomes" id="UP000823561"/>
    </source>
</evidence>
<evidence type="ECO:0000259" key="2">
    <source>
        <dbReference type="PROSITE" id="PS50157"/>
    </source>
</evidence>
<name>A0AAV6GW18_9TELE</name>
<gene>
    <name evidence="3" type="ORF">AALO_G00091980</name>
</gene>
<dbReference type="SMART" id="SM00355">
    <property type="entry name" value="ZnF_C2H2"/>
    <property type="match status" value="1"/>
</dbReference>
<dbReference type="GO" id="GO:0008270">
    <property type="term" value="F:zinc ion binding"/>
    <property type="evidence" value="ECO:0007669"/>
    <property type="project" value="UniProtKB-KW"/>
</dbReference>
<dbReference type="Proteomes" id="UP000823561">
    <property type="component" value="Chromosome 7"/>
</dbReference>
<dbReference type="InterPro" id="IPR036236">
    <property type="entry name" value="Znf_C2H2_sf"/>
</dbReference>
<dbReference type="PROSITE" id="PS50157">
    <property type="entry name" value="ZINC_FINGER_C2H2_2"/>
    <property type="match status" value="1"/>
</dbReference>
<comment type="caution">
    <text evidence="3">The sequence shown here is derived from an EMBL/GenBank/DDBJ whole genome shotgun (WGS) entry which is preliminary data.</text>
</comment>
<evidence type="ECO:0000256" key="1">
    <source>
        <dbReference type="PROSITE-ProRule" id="PRU00042"/>
    </source>
</evidence>
<dbReference type="Gene3D" id="3.30.160.60">
    <property type="entry name" value="Classic Zinc Finger"/>
    <property type="match status" value="1"/>
</dbReference>
<keyword evidence="1" id="KW-0479">Metal-binding</keyword>
<reference evidence="3" key="1">
    <citation type="submission" date="2020-10" db="EMBL/GenBank/DDBJ databases">
        <title>Chromosome-scale genome assembly of the Allis shad, Alosa alosa.</title>
        <authorList>
            <person name="Margot Z."/>
            <person name="Christophe K."/>
            <person name="Cabau C."/>
            <person name="Louis A."/>
            <person name="Berthelot C."/>
            <person name="Parey E."/>
            <person name="Roest Crollius H."/>
            <person name="Montfort J."/>
            <person name="Robinson-Rechavi M."/>
            <person name="Bucao C."/>
            <person name="Bouchez O."/>
            <person name="Gislard M."/>
            <person name="Lluch J."/>
            <person name="Milhes M."/>
            <person name="Lampietro C."/>
            <person name="Lopez Roques C."/>
            <person name="Donnadieu C."/>
            <person name="Braasch I."/>
            <person name="Desvignes T."/>
            <person name="Postlethwait J."/>
            <person name="Bobe J."/>
            <person name="Guiguen Y."/>
        </authorList>
    </citation>
    <scope>NUCLEOTIDE SEQUENCE</scope>
    <source>
        <strain evidence="3">M-15738</strain>
        <tissue evidence="3">Blood</tissue>
    </source>
</reference>
<sequence>MDLGLLFAEPQQMDLRVTVKEDVEEEEDYGHMIPCKDEQDQEEKPFAELNCKTETDLSDYNIIYSEPLQTTAEIEVKVEDEDEHLQEYDCLQECVPDCLQQKIHGQNDELNLQLEGRLHHCTVCKKSFTTLRELKKHQQTHSVNEKLHSGKRWRYTANE</sequence>
<dbReference type="InterPro" id="IPR013087">
    <property type="entry name" value="Znf_C2H2_type"/>
</dbReference>